<evidence type="ECO:0000256" key="3">
    <source>
        <dbReference type="ARBA" id="ARBA00022827"/>
    </source>
</evidence>
<accession>A0ABS5AP26</accession>
<proteinExistence type="predicted"/>
<dbReference type="Proteomes" id="UP001519363">
    <property type="component" value="Unassembled WGS sequence"/>
</dbReference>
<feature type="domain" description="FAD-binding" evidence="4">
    <location>
        <begin position="6"/>
        <end position="337"/>
    </location>
</feature>
<dbReference type="Pfam" id="PF01494">
    <property type="entry name" value="FAD_binding_3"/>
    <property type="match status" value="1"/>
</dbReference>
<dbReference type="SUPFAM" id="SSF51905">
    <property type="entry name" value="FAD/NAD(P)-binding domain"/>
    <property type="match status" value="1"/>
</dbReference>
<evidence type="ECO:0000259" key="4">
    <source>
        <dbReference type="Pfam" id="PF01494"/>
    </source>
</evidence>
<dbReference type="InterPro" id="IPR036188">
    <property type="entry name" value="FAD/NAD-bd_sf"/>
</dbReference>
<dbReference type="Gene3D" id="3.30.70.2450">
    <property type="match status" value="1"/>
</dbReference>
<organism evidence="5 6">
    <name type="scientific">Crossiella equi</name>
    <dbReference type="NCBI Taxonomy" id="130796"/>
    <lineage>
        <taxon>Bacteria</taxon>
        <taxon>Bacillati</taxon>
        <taxon>Actinomycetota</taxon>
        <taxon>Actinomycetes</taxon>
        <taxon>Pseudonocardiales</taxon>
        <taxon>Pseudonocardiaceae</taxon>
        <taxon>Crossiella</taxon>
    </lineage>
</organism>
<dbReference type="EMBL" id="JAGIOO010000001">
    <property type="protein sequence ID" value="MBP2478334.1"/>
    <property type="molecule type" value="Genomic_DNA"/>
</dbReference>
<name>A0ABS5AP26_9PSEU</name>
<dbReference type="Pfam" id="PF21274">
    <property type="entry name" value="Rng_hyd_C"/>
    <property type="match status" value="1"/>
</dbReference>
<dbReference type="InterPro" id="IPR002938">
    <property type="entry name" value="FAD-bd"/>
</dbReference>
<dbReference type="PANTHER" id="PTHR43004">
    <property type="entry name" value="TRK SYSTEM POTASSIUM UPTAKE PROTEIN"/>
    <property type="match status" value="1"/>
</dbReference>
<dbReference type="Gene3D" id="3.40.30.120">
    <property type="match status" value="1"/>
</dbReference>
<comment type="caution">
    <text evidence="5">The sequence shown here is derived from an EMBL/GenBank/DDBJ whole genome shotgun (WGS) entry which is preliminary data.</text>
</comment>
<evidence type="ECO:0000256" key="2">
    <source>
        <dbReference type="ARBA" id="ARBA00022630"/>
    </source>
</evidence>
<dbReference type="PANTHER" id="PTHR43004:SF19">
    <property type="entry name" value="BINDING MONOOXYGENASE, PUTATIVE (JCVI)-RELATED"/>
    <property type="match status" value="1"/>
</dbReference>
<protein>
    <submittedName>
        <fullName evidence="5">2-polyprenyl-6-methoxyphenol hydroxylase-like FAD-dependent oxidoreductase</fullName>
    </submittedName>
</protein>
<dbReference type="PRINTS" id="PR00420">
    <property type="entry name" value="RNGMNOXGNASE"/>
</dbReference>
<gene>
    <name evidence="5" type="ORF">JOF53_007206</name>
</gene>
<evidence type="ECO:0000256" key="1">
    <source>
        <dbReference type="ARBA" id="ARBA00001974"/>
    </source>
</evidence>
<comment type="cofactor">
    <cofactor evidence="1">
        <name>FAD</name>
        <dbReference type="ChEBI" id="CHEBI:57692"/>
    </cofactor>
</comment>
<evidence type="ECO:0000313" key="6">
    <source>
        <dbReference type="Proteomes" id="UP001519363"/>
    </source>
</evidence>
<dbReference type="RefSeq" id="WP_169733831.1">
    <property type="nucleotide sequence ID" value="NZ_JAGIOO010000001.1"/>
</dbReference>
<keyword evidence="6" id="KW-1185">Reference proteome</keyword>
<keyword evidence="2" id="KW-0285">Flavoprotein</keyword>
<reference evidence="5 6" key="1">
    <citation type="submission" date="2021-03" db="EMBL/GenBank/DDBJ databases">
        <title>Sequencing the genomes of 1000 actinobacteria strains.</title>
        <authorList>
            <person name="Klenk H.-P."/>
        </authorList>
    </citation>
    <scope>NUCLEOTIDE SEQUENCE [LARGE SCALE GENOMIC DNA]</scope>
    <source>
        <strain evidence="5 6">DSM 44580</strain>
    </source>
</reference>
<dbReference type="InterPro" id="IPR050641">
    <property type="entry name" value="RIFMO-like"/>
</dbReference>
<keyword evidence="3" id="KW-0274">FAD</keyword>
<sequence>MRADVDVDVVVAGAGPTGLALAGELALAGVRVLVLERRLQPHRESRALTLHPRSVELLDQRGLVEAARAAGPRVPSWHFAGLPTELDFTALDSRHAYTLFIPQARTEALLADWATGLGVTVRRGCSVVDLTQDEDGVTVWFEHAGRARTGVRAAFAVGCDGGRGAVRTLAGIDFPGNAATFSAMLGDFAECADGALERAREHGVLAVALEGGTTRFVVMSPARMRVPASEPVTEEEFRQALVEVTGTDLGVRQPRWLSRFGNATRVAARYREGRVLLAGDAAHIHFPAGGQGLNVGLQDAVNLGWKLAAQVRGWAPAWLLDSYHRERHPVGLAIAENTRVQTLLLQLTLSEEFRAEAGVLRGFLDELLGLPAVNELLAARVSALGVRYQGTGLAGARMPDVRLTAAGGEPTRVAELLRDGRLLLLDRGGEATVPEWADRVRGVAVTAWEDHPELAGISAVLVRPDGHVAWAGESGEWHEALAAWAGAPSGVLR</sequence>
<dbReference type="Gene3D" id="3.50.50.60">
    <property type="entry name" value="FAD/NAD(P)-binding domain"/>
    <property type="match status" value="1"/>
</dbReference>
<evidence type="ECO:0000313" key="5">
    <source>
        <dbReference type="EMBL" id="MBP2478334.1"/>
    </source>
</evidence>